<dbReference type="InterPro" id="IPR015867">
    <property type="entry name" value="N-reg_PII/ATP_PRibTrfase_C"/>
</dbReference>
<sequence>MTASPGTDTVVVVTTTDSDAEAERLARGLVDAHLAACVQIVGPVRSAFRWEGAVSVETEWQLVAKTAADRVDDLTAWIAAEHSYDVPEVIALPVVGGHAPYLGWVIEETQREGAPDA</sequence>
<dbReference type="PANTHER" id="PTHR23419">
    <property type="entry name" value="DIVALENT CATION TOLERANCE CUTA-RELATED"/>
    <property type="match status" value="1"/>
</dbReference>
<reference evidence="2 3" key="1">
    <citation type="submission" date="2021-11" db="EMBL/GenBank/DDBJ databases">
        <title>Draft genome sequence of Actinomycetospora sp. SF1 isolated from the rhizosphere soil.</title>
        <authorList>
            <person name="Duangmal K."/>
            <person name="Chantavorakit T."/>
        </authorList>
    </citation>
    <scope>NUCLEOTIDE SEQUENCE [LARGE SCALE GENOMIC DNA]</scope>
    <source>
        <strain evidence="2 3">TBRC 5722</strain>
    </source>
</reference>
<keyword evidence="3" id="KW-1185">Reference proteome</keyword>
<name>A0ABS8P492_9PSEU</name>
<dbReference type="Gene3D" id="3.30.70.120">
    <property type="match status" value="1"/>
</dbReference>
<proteinExistence type="inferred from homology"/>
<evidence type="ECO:0000313" key="2">
    <source>
        <dbReference type="EMBL" id="MCD2193081.1"/>
    </source>
</evidence>
<evidence type="ECO:0000256" key="1">
    <source>
        <dbReference type="ARBA" id="ARBA00010169"/>
    </source>
</evidence>
<dbReference type="PANTHER" id="PTHR23419:SF8">
    <property type="entry name" value="FI09726P"/>
    <property type="match status" value="1"/>
</dbReference>
<gene>
    <name evidence="2" type="ORF">LQ327_06720</name>
</gene>
<comment type="similarity">
    <text evidence="1">Belongs to the CutA family.</text>
</comment>
<dbReference type="InterPro" id="IPR011322">
    <property type="entry name" value="N-reg_PII-like_a/b"/>
</dbReference>
<dbReference type="InterPro" id="IPR004323">
    <property type="entry name" value="Ion_tolerance_CutA"/>
</dbReference>
<comment type="caution">
    <text evidence="2">The sequence shown here is derived from an EMBL/GenBank/DDBJ whole genome shotgun (WGS) entry which is preliminary data.</text>
</comment>
<protein>
    <submittedName>
        <fullName evidence="2">Divalent-cation tolerance protein CutA</fullName>
    </submittedName>
</protein>
<dbReference type="EMBL" id="JAJNDB010000001">
    <property type="protein sequence ID" value="MCD2193081.1"/>
    <property type="molecule type" value="Genomic_DNA"/>
</dbReference>
<evidence type="ECO:0000313" key="3">
    <source>
        <dbReference type="Proteomes" id="UP001199469"/>
    </source>
</evidence>
<accession>A0ABS8P492</accession>
<dbReference type="SUPFAM" id="SSF54913">
    <property type="entry name" value="GlnB-like"/>
    <property type="match status" value="1"/>
</dbReference>
<dbReference type="Pfam" id="PF03091">
    <property type="entry name" value="CutA1"/>
    <property type="match status" value="1"/>
</dbReference>
<organism evidence="2 3">
    <name type="scientific">Actinomycetospora endophytica</name>
    <dbReference type="NCBI Taxonomy" id="2291215"/>
    <lineage>
        <taxon>Bacteria</taxon>
        <taxon>Bacillati</taxon>
        <taxon>Actinomycetota</taxon>
        <taxon>Actinomycetes</taxon>
        <taxon>Pseudonocardiales</taxon>
        <taxon>Pseudonocardiaceae</taxon>
        <taxon>Actinomycetospora</taxon>
    </lineage>
</organism>
<dbReference type="Proteomes" id="UP001199469">
    <property type="component" value="Unassembled WGS sequence"/>
</dbReference>
<dbReference type="RefSeq" id="WP_230730732.1">
    <property type="nucleotide sequence ID" value="NZ_JAJNDB010000001.1"/>
</dbReference>